<dbReference type="SUPFAM" id="SSF48097">
    <property type="entry name" value="Regulator of G-protein signaling, RGS"/>
    <property type="match status" value="1"/>
</dbReference>
<dbReference type="Pfam" id="PF02194">
    <property type="entry name" value="PXA"/>
    <property type="match status" value="1"/>
</dbReference>
<dbReference type="InterPro" id="IPR044926">
    <property type="entry name" value="RGS_subdomain_2"/>
</dbReference>
<keyword evidence="3" id="KW-0812">Transmembrane</keyword>
<dbReference type="SMART" id="SM00313">
    <property type="entry name" value="PXA"/>
    <property type="match status" value="1"/>
</dbReference>
<keyword evidence="3" id="KW-0472">Membrane</keyword>
<comment type="similarity">
    <text evidence="1">Belongs to the sorting nexin family.</text>
</comment>
<dbReference type="Pfam" id="PF00615">
    <property type="entry name" value="RGS"/>
    <property type="match status" value="1"/>
</dbReference>
<dbReference type="Pfam" id="PF00787">
    <property type="entry name" value="PX"/>
    <property type="match status" value="1"/>
</dbReference>
<dbReference type="SMART" id="SM00315">
    <property type="entry name" value="RGS"/>
    <property type="match status" value="1"/>
</dbReference>
<feature type="region of interest" description="Disordered" evidence="2">
    <location>
        <begin position="742"/>
        <end position="841"/>
    </location>
</feature>
<feature type="compositionally biased region" description="Polar residues" evidence="2">
    <location>
        <begin position="613"/>
        <end position="623"/>
    </location>
</feature>
<feature type="region of interest" description="Disordered" evidence="2">
    <location>
        <begin position="593"/>
        <end position="722"/>
    </location>
</feature>
<dbReference type="Pfam" id="PF08628">
    <property type="entry name" value="Nexin_C"/>
    <property type="match status" value="1"/>
</dbReference>
<evidence type="ECO:0000256" key="3">
    <source>
        <dbReference type="SAM" id="Phobius"/>
    </source>
</evidence>
<proteinExistence type="inferred from homology"/>
<dbReference type="InterPro" id="IPR003114">
    <property type="entry name" value="Phox_assoc"/>
</dbReference>
<comment type="caution">
    <text evidence="7">The sequence shown here is derived from an EMBL/GenBank/DDBJ whole genome shotgun (WGS) entry which is preliminary data.</text>
</comment>
<dbReference type="PROSITE" id="PS50132">
    <property type="entry name" value="RGS"/>
    <property type="match status" value="1"/>
</dbReference>
<organism evidence="7 8">
    <name type="scientific">Cyclocybe aegerita</name>
    <name type="common">Black poplar mushroom</name>
    <name type="synonym">Agrocybe aegerita</name>
    <dbReference type="NCBI Taxonomy" id="1973307"/>
    <lineage>
        <taxon>Eukaryota</taxon>
        <taxon>Fungi</taxon>
        <taxon>Dikarya</taxon>
        <taxon>Basidiomycota</taxon>
        <taxon>Agaricomycotina</taxon>
        <taxon>Agaricomycetes</taxon>
        <taxon>Agaricomycetidae</taxon>
        <taxon>Agaricales</taxon>
        <taxon>Agaricineae</taxon>
        <taxon>Bolbitiaceae</taxon>
        <taxon>Cyclocybe</taxon>
    </lineage>
</organism>
<accession>A0A8S0VW67</accession>
<dbReference type="PROSITE" id="PS51207">
    <property type="entry name" value="PXA"/>
    <property type="match status" value="1"/>
</dbReference>
<evidence type="ECO:0000313" key="7">
    <source>
        <dbReference type="EMBL" id="CAA7264784.1"/>
    </source>
</evidence>
<dbReference type="InterPro" id="IPR001683">
    <property type="entry name" value="PX_dom"/>
</dbReference>
<reference evidence="7 8" key="1">
    <citation type="submission" date="2020-01" db="EMBL/GenBank/DDBJ databases">
        <authorList>
            <person name="Gupta K D."/>
        </authorList>
    </citation>
    <scope>NUCLEOTIDE SEQUENCE [LARGE SCALE GENOMIC DNA]</scope>
</reference>
<feature type="transmembrane region" description="Helical" evidence="3">
    <location>
        <begin position="31"/>
        <end position="59"/>
    </location>
</feature>
<evidence type="ECO:0000259" key="6">
    <source>
        <dbReference type="PROSITE" id="PS51207"/>
    </source>
</evidence>
<evidence type="ECO:0000259" key="5">
    <source>
        <dbReference type="PROSITE" id="PS50195"/>
    </source>
</evidence>
<dbReference type="PROSITE" id="PS50195">
    <property type="entry name" value="PX"/>
    <property type="match status" value="1"/>
</dbReference>
<dbReference type="Gene3D" id="1.10.167.10">
    <property type="entry name" value="Regulator of G-protein Signalling 4, domain 2"/>
    <property type="match status" value="1"/>
</dbReference>
<feature type="domain" description="PXA" evidence="6">
    <location>
        <begin position="109"/>
        <end position="301"/>
    </location>
</feature>
<dbReference type="Gene3D" id="3.30.1520.10">
    <property type="entry name" value="Phox-like domain"/>
    <property type="match status" value="1"/>
</dbReference>
<evidence type="ECO:0000256" key="2">
    <source>
        <dbReference type="SAM" id="MobiDB-lite"/>
    </source>
</evidence>
<dbReference type="InterPro" id="IPR016137">
    <property type="entry name" value="RGS"/>
</dbReference>
<keyword evidence="3" id="KW-1133">Transmembrane helix</keyword>
<evidence type="ECO:0000256" key="1">
    <source>
        <dbReference type="ARBA" id="ARBA00010883"/>
    </source>
</evidence>
<dbReference type="InterPro" id="IPR036305">
    <property type="entry name" value="RGS_sf"/>
</dbReference>
<dbReference type="PANTHER" id="PTHR22775">
    <property type="entry name" value="SORTING NEXIN"/>
    <property type="match status" value="1"/>
</dbReference>
<keyword evidence="8" id="KW-1185">Reference proteome</keyword>
<gene>
    <name evidence="7" type="ORF">AAE3_LOCUS7022</name>
</gene>
<sequence length="1311" mass="145735">MASPLSTRIVVLVGILAVILPGISRIVSSPFALLLISPLVFVIFALAYLLLTIYVGWYLDGHRPQPRNHLRHAARPFVFSTPAAWQAVLTRSQWSQNTPKTLPPLYPESHQVSDALNDIVTLIIRDFVSNWYENLSSSPAFPIAVSSIIHASLEELIQRASAIDLSSLIVKRILPKVTAHIDQFRQSEVALRGAGLERRLTQSEELDLLLASRYASKGVKLHPAIENLSTTFTRQTEEAHIRQLVDKALPFILPPKERNSKALKLVTREIVTCTVLFPVVEMVADPDFWNRMIDQVAGAAIHQQQLISKVRNVLESQLPRQKNRVAPSNPVAPGVTERITIRTNVRQFESFLRSISHTSSLLDARRLKNDIVGEIRRTRLLLANHEKEDWIDGEKTEDVVAFLDRLYTAKRRVEERIVVLGGEDDSQKQTPIQEAEPKSKISLRDILRNPNSLSYFMEFMDRRHRSQPVQFWLTVESFKNPLESVDSDTSGDEEEIIQDPSTSTTVKEDISMINDLYFANNKTHPALASIPKKHVDIIRAFVLEADPSVAAQRRVRRSVLLAQKQVEKDMEADFEEFERSELWFRAVGDSAFSSSKAGVDPFAKERDPLLDSPRQSMSPTSMHQLKHPFSAPSLSSTSASTSTSPPPYHALSMQRTVSSTSNRSAQSTKSSGHPLPHPHPLPHTPSNIEILMSAVPESGSDSASTRAPLFDDPEDEMQRAEEKRMEAIQAALTDIMALEQERGMEKPGRGSVGRQKSLKGLMGGDRKGGPLFNSVKVSSKKSAKRAAVMFDDDPSIIEADKNAEDGEEEAEGDADAEGEGEASGDGSPDDNDNEHEHEHEHGTYQLAAPGDLQLSYEISRLGANISALEAQDAMLGTLIKKAELTGDAQELRLLQRSKNSMTRELRELAFQKQQYEMQERANRLISDRTRVCIINSAVAEEEGKSVVRYLVEVQQLAGDGSFASGWVVARRYNEFLGMHSKLKERYGMVRGLDFPGKRLVASLSGSFLDTRRVALEKYLQSLIAIPVVCESDELRAFLSRDSPFMTQPTTTNKPTTPFSGTDLVRNVYRSVAESIDDMFFGPSMLDVMIQRLTRQAAEFTGIVGSGVTDEDLVAQALNASGAGAPEAALMKLSSSLSGDLKPLEGETSTSTFSAPICDLILAVFELNKKNNWLRKQAIVIILQQVLGGTIERKIRENVRGLLSESRLMSYINIFRDGLWPGGKLKPPGVPRTAEEKIRTRDEANRKLSSLVPDLAANMIGRSNARRGARRIFAVLQNRRLNQHIVYTIVDEVFAALFPEISSTTTTNPPQP</sequence>
<feature type="compositionally biased region" description="Low complexity" evidence="2">
    <location>
        <begin position="630"/>
        <end position="643"/>
    </location>
</feature>
<evidence type="ECO:0008006" key="9">
    <source>
        <dbReference type="Google" id="ProtNLM"/>
    </source>
</evidence>
<dbReference type="OrthoDB" id="120967at2759"/>
<dbReference type="InterPro" id="IPR036871">
    <property type="entry name" value="PX_dom_sf"/>
</dbReference>
<feature type="compositionally biased region" description="Acidic residues" evidence="2">
    <location>
        <begin position="805"/>
        <end position="833"/>
    </location>
</feature>
<dbReference type="PANTHER" id="PTHR22775:SF3">
    <property type="entry name" value="SORTING NEXIN-13"/>
    <property type="match status" value="1"/>
</dbReference>
<dbReference type="SMART" id="SM00312">
    <property type="entry name" value="PX"/>
    <property type="match status" value="1"/>
</dbReference>
<feature type="transmembrane region" description="Helical" evidence="3">
    <location>
        <begin position="6"/>
        <end position="24"/>
    </location>
</feature>
<dbReference type="CDD" id="cd06876">
    <property type="entry name" value="PX_MDM1p"/>
    <property type="match status" value="1"/>
</dbReference>
<dbReference type="SUPFAM" id="SSF64268">
    <property type="entry name" value="PX domain"/>
    <property type="match status" value="1"/>
</dbReference>
<dbReference type="EMBL" id="CACVBS010000046">
    <property type="protein sequence ID" value="CAA7264784.1"/>
    <property type="molecule type" value="Genomic_DNA"/>
</dbReference>
<dbReference type="GO" id="GO:0035091">
    <property type="term" value="F:phosphatidylinositol binding"/>
    <property type="evidence" value="ECO:0007669"/>
    <property type="project" value="InterPro"/>
</dbReference>
<feature type="domain" description="RGS" evidence="4">
    <location>
        <begin position="442"/>
        <end position="499"/>
    </location>
</feature>
<protein>
    <recommendedName>
        <fullName evidence="9">PhoX domain-containing protein</fullName>
    </recommendedName>
</protein>
<dbReference type="Proteomes" id="UP000467700">
    <property type="component" value="Unassembled WGS sequence"/>
</dbReference>
<evidence type="ECO:0000313" key="8">
    <source>
        <dbReference type="Proteomes" id="UP000467700"/>
    </source>
</evidence>
<evidence type="ECO:0000259" key="4">
    <source>
        <dbReference type="PROSITE" id="PS50132"/>
    </source>
</evidence>
<name>A0A8S0VW67_CYCAE</name>
<dbReference type="InterPro" id="IPR013937">
    <property type="entry name" value="Sorting_nexin_C"/>
</dbReference>
<feature type="compositionally biased region" description="Polar residues" evidence="2">
    <location>
        <begin position="653"/>
        <end position="671"/>
    </location>
</feature>
<feature type="domain" description="PX" evidence="5">
    <location>
        <begin position="927"/>
        <end position="1045"/>
    </location>
</feature>